<sequence>MTNEQFLIVDQETPVRLMAKRSAFYLQSEIIEACSEDNRIYYLFFYKEKYIAGYKASCLENNSFVAESFKKGIVLQTPHPLINRLLSSQDSYQLTAEFAPLLKKLKKRYHPQEQAYILTFFESFISKQELIDEIKSIFYVYRRNGQGFHGYRVIRVLRDFAPDHSWVREISGDSIFRDYATQYKRETEELLTKDPIFAEKVLYARKHENKSFKGLEAILEKESRWNDLVALMIFRFVNNPTENLYLPLKKLLRQHFNESDYILSLESLSEQTPDYQPLQQDLFDLYIKNQQLKKAAMVMQKNDFTPTENQSGYFVDMLEQSDLKASHIKVEQLSRPIQQIIKLHPENAEKVLHRLVVFMLETHEPSYIQKWLKPFQEGNGELGLFSDIDRMERMSDDLDQMGPLGKLYYKYGQLDKAIECFSWEMELKPDDTEPLQWLSKLYQKVGKEAEAKAYRQLYVSMQKQA</sequence>
<dbReference type="SUPFAM" id="SSF48452">
    <property type="entry name" value="TPR-like"/>
    <property type="match status" value="1"/>
</dbReference>
<name>A0ABV9DEC9_9BACI</name>
<dbReference type="Gene3D" id="1.25.40.10">
    <property type="entry name" value="Tetratricopeptide repeat domain"/>
    <property type="match status" value="1"/>
</dbReference>
<dbReference type="RefSeq" id="WP_390292696.1">
    <property type="nucleotide sequence ID" value="NZ_JBHSFU010000002.1"/>
</dbReference>
<proteinExistence type="predicted"/>
<keyword evidence="1" id="KW-0802">TPR repeat</keyword>
<dbReference type="PROSITE" id="PS50005">
    <property type="entry name" value="TPR"/>
    <property type="match status" value="1"/>
</dbReference>
<accession>A0ABV9DEC9</accession>
<evidence type="ECO:0000313" key="3">
    <source>
        <dbReference type="Proteomes" id="UP001595989"/>
    </source>
</evidence>
<evidence type="ECO:0008006" key="4">
    <source>
        <dbReference type="Google" id="ProtNLM"/>
    </source>
</evidence>
<dbReference type="EMBL" id="JBHSFU010000002">
    <property type="protein sequence ID" value="MFC4556767.1"/>
    <property type="molecule type" value="Genomic_DNA"/>
</dbReference>
<gene>
    <name evidence="2" type="ORF">ACFO3D_00925</name>
</gene>
<protein>
    <recommendedName>
        <fullName evidence="4">Tetratricopeptide repeat protein</fullName>
    </recommendedName>
</protein>
<evidence type="ECO:0000313" key="2">
    <source>
        <dbReference type="EMBL" id="MFC4556767.1"/>
    </source>
</evidence>
<keyword evidence="3" id="KW-1185">Reference proteome</keyword>
<dbReference type="Proteomes" id="UP001595989">
    <property type="component" value="Unassembled WGS sequence"/>
</dbReference>
<reference evidence="3" key="1">
    <citation type="journal article" date="2019" name="Int. J. Syst. Evol. Microbiol.">
        <title>The Global Catalogue of Microorganisms (GCM) 10K type strain sequencing project: providing services to taxonomists for standard genome sequencing and annotation.</title>
        <authorList>
            <consortium name="The Broad Institute Genomics Platform"/>
            <consortium name="The Broad Institute Genome Sequencing Center for Infectious Disease"/>
            <person name="Wu L."/>
            <person name="Ma J."/>
        </authorList>
    </citation>
    <scope>NUCLEOTIDE SEQUENCE [LARGE SCALE GENOMIC DNA]</scope>
    <source>
        <strain evidence="3">CGMCC 4.7426</strain>
    </source>
</reference>
<comment type="caution">
    <text evidence="2">The sequence shown here is derived from an EMBL/GenBank/DDBJ whole genome shotgun (WGS) entry which is preliminary data.</text>
</comment>
<dbReference type="InterPro" id="IPR019734">
    <property type="entry name" value="TPR_rpt"/>
</dbReference>
<dbReference type="InterPro" id="IPR011990">
    <property type="entry name" value="TPR-like_helical_dom_sf"/>
</dbReference>
<organism evidence="2 3">
    <name type="scientific">Virgibacillus kekensis</name>
    <dbReference type="NCBI Taxonomy" id="202261"/>
    <lineage>
        <taxon>Bacteria</taxon>
        <taxon>Bacillati</taxon>
        <taxon>Bacillota</taxon>
        <taxon>Bacilli</taxon>
        <taxon>Bacillales</taxon>
        <taxon>Bacillaceae</taxon>
        <taxon>Virgibacillus</taxon>
    </lineage>
</organism>
<feature type="repeat" description="TPR" evidence="1">
    <location>
        <begin position="398"/>
        <end position="431"/>
    </location>
</feature>
<evidence type="ECO:0000256" key="1">
    <source>
        <dbReference type="PROSITE-ProRule" id="PRU00339"/>
    </source>
</evidence>